<protein>
    <submittedName>
        <fullName evidence="1">Small nuclear ribonucleoprotein (LSM5), putative</fullName>
    </submittedName>
</protein>
<evidence type="ECO:0000313" key="1">
    <source>
        <dbReference type="EMBL" id="EKV05561.1"/>
    </source>
</evidence>
<dbReference type="KEGG" id="pdp:PDIP_82410"/>
<evidence type="ECO:0000313" key="2">
    <source>
        <dbReference type="Proteomes" id="UP000009886"/>
    </source>
</evidence>
<dbReference type="VEuPathDB" id="FungiDB:PDIP_82410"/>
<dbReference type="GO" id="GO:1990904">
    <property type="term" value="C:ribonucleoprotein complex"/>
    <property type="evidence" value="ECO:0007669"/>
    <property type="project" value="UniProtKB-KW"/>
</dbReference>
<comment type="caution">
    <text evidence="1">The sequence shown here is derived from an EMBL/GenBank/DDBJ whole genome shotgun (WGS) entry which is preliminary data.</text>
</comment>
<dbReference type="Proteomes" id="UP000009886">
    <property type="component" value="Unassembled WGS sequence"/>
</dbReference>
<reference evidence="2" key="1">
    <citation type="journal article" date="2012" name="BMC Genomics">
        <title>Genome sequence of the necrotrophic fungus Penicillium digitatum, the main postharvest pathogen of citrus.</title>
        <authorList>
            <person name="Marcet-Houben M."/>
            <person name="Ballester A.-R."/>
            <person name="de la Fuente B."/>
            <person name="Harries E."/>
            <person name="Marcos J.F."/>
            <person name="Gonzalez-Candelas L."/>
            <person name="Gabaldon T."/>
        </authorList>
    </citation>
    <scope>NUCLEOTIDE SEQUENCE [LARGE SCALE GENOMIC DNA]</scope>
    <source>
        <strain evidence="2">Pd1 / CECT 20795</strain>
    </source>
</reference>
<keyword evidence="1" id="KW-0687">Ribonucleoprotein</keyword>
<sequence>MTPLTRLIELIDKCVGSRIWVVMKGDKGKLKFDV</sequence>
<gene>
    <name evidence="1" type="ORF">PDIP_82410</name>
</gene>
<dbReference type="EMBL" id="AKCU01000498">
    <property type="protein sequence ID" value="EKV05561.1"/>
    <property type="molecule type" value="Genomic_DNA"/>
</dbReference>
<organism evidence="1 2">
    <name type="scientific">Penicillium digitatum (strain Pd1 / CECT 20795)</name>
    <name type="common">Green mold</name>
    <dbReference type="NCBI Taxonomy" id="1170230"/>
    <lineage>
        <taxon>Eukaryota</taxon>
        <taxon>Fungi</taxon>
        <taxon>Dikarya</taxon>
        <taxon>Ascomycota</taxon>
        <taxon>Pezizomycotina</taxon>
        <taxon>Eurotiomycetes</taxon>
        <taxon>Eurotiomycetidae</taxon>
        <taxon>Eurotiales</taxon>
        <taxon>Aspergillaceae</taxon>
        <taxon>Penicillium</taxon>
    </lineage>
</organism>
<dbReference type="AlphaFoldDB" id="K9FWY8"/>
<dbReference type="GeneID" id="26236557"/>
<accession>K9FWY8</accession>
<name>K9FWY8_PEND1</name>
<dbReference type="HOGENOM" id="CLU_3377285_0_0_1"/>
<proteinExistence type="predicted"/>
<dbReference type="OrthoDB" id="429711at2759"/>